<protein>
    <submittedName>
        <fullName evidence="3">Secreted protein</fullName>
    </submittedName>
</protein>
<sequence>MRQFARLVLAWLRMARFCLARLRAGRRILAWRCVAPIPVAQFMRYCSIQRFASSLPKFGKGKENPRRLNAVAPVKSAAGYRYCNY</sequence>
<keyword evidence="2" id="KW-1185">Reference proteome</keyword>
<keyword evidence="1" id="KW-0732">Signal</keyword>
<dbReference type="WBParaSite" id="GPLIN_000948500">
    <property type="protein sequence ID" value="GPLIN_000948500"/>
    <property type="gene ID" value="GPLIN_000948500"/>
</dbReference>
<organism evidence="2 3">
    <name type="scientific">Globodera pallida</name>
    <name type="common">Potato cyst nematode worm</name>
    <name type="synonym">Heterodera pallida</name>
    <dbReference type="NCBI Taxonomy" id="36090"/>
    <lineage>
        <taxon>Eukaryota</taxon>
        <taxon>Metazoa</taxon>
        <taxon>Ecdysozoa</taxon>
        <taxon>Nematoda</taxon>
        <taxon>Chromadorea</taxon>
        <taxon>Rhabditida</taxon>
        <taxon>Tylenchina</taxon>
        <taxon>Tylenchomorpha</taxon>
        <taxon>Tylenchoidea</taxon>
        <taxon>Heteroderidae</taxon>
        <taxon>Heteroderinae</taxon>
        <taxon>Globodera</taxon>
    </lineage>
</organism>
<dbReference type="AlphaFoldDB" id="A0A183C9D7"/>
<proteinExistence type="predicted"/>
<feature type="chain" id="PRO_5008147251" evidence="1">
    <location>
        <begin position="21"/>
        <end position="85"/>
    </location>
</feature>
<accession>A0A183C9D7</accession>
<reference evidence="2" key="1">
    <citation type="submission" date="2014-05" db="EMBL/GenBank/DDBJ databases">
        <title>The genome and life-stage specific transcriptomes of Globodera pallida elucidate key aspects of plant parasitism by a cyst nematode.</title>
        <authorList>
            <person name="Cotton J.A."/>
            <person name="Lilley C.J."/>
            <person name="Jones L.M."/>
            <person name="Kikuchi T."/>
            <person name="Reid A.J."/>
            <person name="Thorpe P."/>
            <person name="Tsai I.J."/>
            <person name="Beasley H."/>
            <person name="Blok V."/>
            <person name="Cock P.J.A."/>
            <person name="Van den Akker S.E."/>
            <person name="Holroyd N."/>
            <person name="Hunt M."/>
            <person name="Mantelin S."/>
            <person name="Naghra H."/>
            <person name="Pain A."/>
            <person name="Palomares-Rius J.E."/>
            <person name="Zarowiecki M."/>
            <person name="Berriman M."/>
            <person name="Jones J.T."/>
            <person name="Urwin P.E."/>
        </authorList>
    </citation>
    <scope>NUCLEOTIDE SEQUENCE [LARGE SCALE GENOMIC DNA]</scope>
    <source>
        <strain evidence="2">Lindley</strain>
    </source>
</reference>
<evidence type="ECO:0000313" key="3">
    <source>
        <dbReference type="WBParaSite" id="GPLIN_000948500"/>
    </source>
</evidence>
<dbReference type="Proteomes" id="UP000050741">
    <property type="component" value="Unassembled WGS sequence"/>
</dbReference>
<feature type="signal peptide" evidence="1">
    <location>
        <begin position="1"/>
        <end position="20"/>
    </location>
</feature>
<reference evidence="3" key="2">
    <citation type="submission" date="2016-06" db="UniProtKB">
        <authorList>
            <consortium name="WormBaseParasite"/>
        </authorList>
    </citation>
    <scope>IDENTIFICATION</scope>
</reference>
<evidence type="ECO:0000256" key="1">
    <source>
        <dbReference type="SAM" id="SignalP"/>
    </source>
</evidence>
<evidence type="ECO:0000313" key="2">
    <source>
        <dbReference type="Proteomes" id="UP000050741"/>
    </source>
</evidence>
<name>A0A183C9D7_GLOPA</name>